<dbReference type="Proteomes" id="UP000770661">
    <property type="component" value="Unassembled WGS sequence"/>
</dbReference>
<accession>A0A8J4YHH5</accession>
<gene>
    <name evidence="2" type="ORF">GWK47_043456</name>
</gene>
<sequence>MAGGVGGRVGPRVSSVARGTPATAASVPATPRHPGGAATPAPAHTLRLATVRCTVGGRRGPRGRSVRQTVASLSRRAAAPVPIRRRSTEAGCVWARRGPRSTATPCLAAPVSVCVCVWVCVCV</sequence>
<dbReference type="EMBL" id="JACEEZ010008815">
    <property type="protein sequence ID" value="KAG0722994.1"/>
    <property type="molecule type" value="Genomic_DNA"/>
</dbReference>
<evidence type="ECO:0000313" key="3">
    <source>
        <dbReference type="Proteomes" id="UP000770661"/>
    </source>
</evidence>
<feature type="region of interest" description="Disordered" evidence="1">
    <location>
        <begin position="57"/>
        <end position="82"/>
    </location>
</feature>
<organism evidence="2 3">
    <name type="scientific">Chionoecetes opilio</name>
    <name type="common">Atlantic snow crab</name>
    <name type="synonym">Cancer opilio</name>
    <dbReference type="NCBI Taxonomy" id="41210"/>
    <lineage>
        <taxon>Eukaryota</taxon>
        <taxon>Metazoa</taxon>
        <taxon>Ecdysozoa</taxon>
        <taxon>Arthropoda</taxon>
        <taxon>Crustacea</taxon>
        <taxon>Multicrustacea</taxon>
        <taxon>Malacostraca</taxon>
        <taxon>Eumalacostraca</taxon>
        <taxon>Eucarida</taxon>
        <taxon>Decapoda</taxon>
        <taxon>Pleocyemata</taxon>
        <taxon>Brachyura</taxon>
        <taxon>Eubrachyura</taxon>
        <taxon>Majoidea</taxon>
        <taxon>Majidae</taxon>
        <taxon>Chionoecetes</taxon>
    </lineage>
</organism>
<evidence type="ECO:0000313" key="2">
    <source>
        <dbReference type="EMBL" id="KAG0722994.1"/>
    </source>
</evidence>
<proteinExistence type="predicted"/>
<reference evidence="2" key="1">
    <citation type="submission" date="2020-07" db="EMBL/GenBank/DDBJ databases">
        <title>The High-quality genome of the commercially important snow crab, Chionoecetes opilio.</title>
        <authorList>
            <person name="Jeong J.-H."/>
            <person name="Ryu S."/>
        </authorList>
    </citation>
    <scope>NUCLEOTIDE SEQUENCE</scope>
    <source>
        <strain evidence="2">MADBK_172401_WGS</strain>
        <tissue evidence="2">Digestive gland</tissue>
    </source>
</reference>
<protein>
    <submittedName>
        <fullName evidence="2">Uncharacterized protein</fullName>
    </submittedName>
</protein>
<feature type="region of interest" description="Disordered" evidence="1">
    <location>
        <begin position="1"/>
        <end position="43"/>
    </location>
</feature>
<dbReference type="AlphaFoldDB" id="A0A8J4YHH5"/>
<evidence type="ECO:0000256" key="1">
    <source>
        <dbReference type="SAM" id="MobiDB-lite"/>
    </source>
</evidence>
<name>A0A8J4YHH5_CHIOP</name>
<keyword evidence="3" id="KW-1185">Reference proteome</keyword>
<feature type="compositionally biased region" description="Low complexity" evidence="1">
    <location>
        <begin position="10"/>
        <end position="43"/>
    </location>
</feature>
<comment type="caution">
    <text evidence="2">The sequence shown here is derived from an EMBL/GenBank/DDBJ whole genome shotgun (WGS) entry which is preliminary data.</text>
</comment>